<feature type="compositionally biased region" description="Basic and acidic residues" evidence="1">
    <location>
        <begin position="315"/>
        <end position="325"/>
    </location>
</feature>
<dbReference type="SUPFAM" id="SSF50978">
    <property type="entry name" value="WD40 repeat-like"/>
    <property type="match status" value="1"/>
</dbReference>
<comment type="caution">
    <text evidence="2">The sequence shown here is derived from an EMBL/GenBank/DDBJ whole genome shotgun (WGS) entry which is preliminary data.</text>
</comment>
<evidence type="ECO:0000313" key="3">
    <source>
        <dbReference type="Proteomes" id="UP000241890"/>
    </source>
</evidence>
<sequence>MLFEAYRERVSTAGRALVRPAGPNAILIMQQSIVIVYQLTGRPNAAVDATWDDGLVRLPGFFVETQPTLIVNVPKLSWHFPVSGDMALDFQNLRAHDDWLKRPPGKSKPESVTTYFYDCTSSADGNYVATVSSAGDVALHRVPAFGHDPKMQRIPCEMNVYLNESDRDKGEPATPISKLYVASLAWHPRRPVLACGSRINAGHISLWGLHLDESPARAECLSHFSSHELKYPPSANDKQKQDAQNNGDKKKGVDKTGNEDENGKKPTRDDKNDKKQTSNDRNSNASGKAETSIKTKKKAVKPKAKPKPKAAKNTSAREEGDDDKVMVDAEQTQVPSASAAGEATTAVEAAPEKIEITESREAARSRMQWITAMVWCPSPAKVDSLVVGYSDGSIALLGIHFEANKHSIEKVELLRMLRGTSGHMAVSSLRFREPGRLVASLGNLVIWWKNIHSSDDATRDQHVMMTTSHAVVGCELHPTREIVVSVGQTGQLLAWRPNTDWSATEVCNERILQENTKRVGGSGMANAATGLAFSPHGAALLTLHLQKASLMAKSNRRVPGPHTILSAHPLVASLKSMIDQCVAEGRPYALHDIAWWASRTSACQFAVATQWRALAQAKHEGEQGGDSVSFTSEELIILSAVIQLVGISFFRPEFDPTEQIRLQRIQVMSAWIVKVAQEVNARSKGAKSGLPASACARALALLDLAREMAADGISFTQDQVQAFNKAYEALGAPTERFEKRPLQNVERAPEVPSVQFSRSTLGLQGDLLARDMYTLEELDQYEVLECDICGSATQAYIREDEDASNDPAPSSFFTPLLPQQPTCLFCGVALFPNSHLINGL</sequence>
<feature type="region of interest" description="Disordered" evidence="1">
    <location>
        <begin position="229"/>
        <end position="325"/>
    </location>
</feature>
<dbReference type="InParanoid" id="A0A2R5GYI1"/>
<evidence type="ECO:0000313" key="2">
    <source>
        <dbReference type="EMBL" id="GBG33521.1"/>
    </source>
</evidence>
<protein>
    <submittedName>
        <fullName evidence="2">Uncharacterized protein</fullName>
    </submittedName>
</protein>
<dbReference type="InterPro" id="IPR036322">
    <property type="entry name" value="WD40_repeat_dom_sf"/>
</dbReference>
<proteinExistence type="predicted"/>
<reference evidence="2 3" key="1">
    <citation type="submission" date="2017-12" db="EMBL/GenBank/DDBJ databases">
        <title>Sequencing, de novo assembly and annotation of complete genome of a new Thraustochytrid species, strain FCC1311.</title>
        <authorList>
            <person name="Sedici K."/>
            <person name="Godart F."/>
            <person name="Aiese Cigliano R."/>
            <person name="Sanseverino W."/>
            <person name="Barakat M."/>
            <person name="Ortet P."/>
            <person name="Marechal E."/>
            <person name="Cagnac O."/>
            <person name="Amato A."/>
        </authorList>
    </citation>
    <scope>NUCLEOTIDE SEQUENCE [LARGE SCALE GENOMIC DNA]</scope>
</reference>
<name>A0A2R5GYI1_9STRA</name>
<evidence type="ECO:0000256" key="1">
    <source>
        <dbReference type="SAM" id="MobiDB-lite"/>
    </source>
</evidence>
<dbReference type="AlphaFoldDB" id="A0A2R5GYI1"/>
<organism evidence="2 3">
    <name type="scientific">Hondaea fermentalgiana</name>
    <dbReference type="NCBI Taxonomy" id="2315210"/>
    <lineage>
        <taxon>Eukaryota</taxon>
        <taxon>Sar</taxon>
        <taxon>Stramenopiles</taxon>
        <taxon>Bigyra</taxon>
        <taxon>Labyrinthulomycetes</taxon>
        <taxon>Thraustochytrida</taxon>
        <taxon>Thraustochytriidae</taxon>
        <taxon>Hondaea</taxon>
    </lineage>
</organism>
<dbReference type="Gene3D" id="2.130.10.10">
    <property type="entry name" value="YVTN repeat-like/Quinoprotein amine dehydrogenase"/>
    <property type="match status" value="2"/>
</dbReference>
<keyword evidence="3" id="KW-1185">Reference proteome</keyword>
<accession>A0A2R5GYI1</accession>
<dbReference type="InterPro" id="IPR015943">
    <property type="entry name" value="WD40/YVTN_repeat-like_dom_sf"/>
</dbReference>
<gene>
    <name evidence="2" type="ORF">FCC1311_097442</name>
</gene>
<dbReference type="EMBL" id="BEYU01000160">
    <property type="protein sequence ID" value="GBG33521.1"/>
    <property type="molecule type" value="Genomic_DNA"/>
</dbReference>
<feature type="compositionally biased region" description="Basic and acidic residues" evidence="1">
    <location>
        <begin position="237"/>
        <end position="278"/>
    </location>
</feature>
<feature type="compositionally biased region" description="Basic residues" evidence="1">
    <location>
        <begin position="294"/>
        <end position="310"/>
    </location>
</feature>
<dbReference type="Proteomes" id="UP000241890">
    <property type="component" value="Unassembled WGS sequence"/>
</dbReference>